<organism evidence="1 2">
    <name type="scientific">Penicillium canariense</name>
    <dbReference type="NCBI Taxonomy" id="189055"/>
    <lineage>
        <taxon>Eukaryota</taxon>
        <taxon>Fungi</taxon>
        <taxon>Dikarya</taxon>
        <taxon>Ascomycota</taxon>
        <taxon>Pezizomycotina</taxon>
        <taxon>Eurotiomycetes</taxon>
        <taxon>Eurotiomycetidae</taxon>
        <taxon>Eurotiales</taxon>
        <taxon>Aspergillaceae</taxon>
        <taxon>Penicillium</taxon>
    </lineage>
</organism>
<gene>
    <name evidence="1" type="ORF">N7482_000459</name>
</gene>
<proteinExistence type="predicted"/>
<comment type="caution">
    <text evidence="1">The sequence shown here is derived from an EMBL/GenBank/DDBJ whole genome shotgun (WGS) entry which is preliminary data.</text>
</comment>
<reference evidence="1" key="2">
    <citation type="journal article" date="2023" name="IMA Fungus">
        <title>Comparative genomic study of the Penicillium genus elucidates a diverse pangenome and 15 lateral gene transfer events.</title>
        <authorList>
            <person name="Petersen C."/>
            <person name="Sorensen T."/>
            <person name="Nielsen M.R."/>
            <person name="Sondergaard T.E."/>
            <person name="Sorensen J.L."/>
            <person name="Fitzpatrick D.A."/>
            <person name="Frisvad J.C."/>
            <person name="Nielsen K.L."/>
        </authorList>
    </citation>
    <scope>NUCLEOTIDE SEQUENCE</scope>
    <source>
        <strain evidence="1">IBT 26290</strain>
    </source>
</reference>
<keyword evidence="2" id="KW-1185">Reference proteome</keyword>
<reference evidence="1" key="1">
    <citation type="submission" date="2022-11" db="EMBL/GenBank/DDBJ databases">
        <authorList>
            <person name="Petersen C."/>
        </authorList>
    </citation>
    <scope>NUCLEOTIDE SEQUENCE</scope>
    <source>
        <strain evidence="1">IBT 26290</strain>
    </source>
</reference>
<dbReference type="AlphaFoldDB" id="A0A9W9IDZ9"/>
<dbReference type="GeneID" id="81421760"/>
<sequence length="153" mass="17999">MYQTLISSKSHQDLLSLVPGKLVTKACPMCQTLITRNDLSEDMNQAAFWVVQNLGRCKWPANRPWLDQCRLTGAWYSHNEEYWYRSQNLRKMTQGVHGQWERDYCLEQKRRLLQNQREASRTTGEGNEIDLTLPVLLLLESCDMHSWDSSFLF</sequence>
<evidence type="ECO:0000313" key="2">
    <source>
        <dbReference type="Proteomes" id="UP001149163"/>
    </source>
</evidence>
<dbReference type="OrthoDB" id="4454461at2759"/>
<name>A0A9W9IDZ9_9EURO</name>
<evidence type="ECO:0000313" key="1">
    <source>
        <dbReference type="EMBL" id="KAJ5174582.1"/>
    </source>
</evidence>
<protein>
    <submittedName>
        <fullName evidence="1">Uncharacterized protein</fullName>
    </submittedName>
</protein>
<dbReference type="RefSeq" id="XP_056546190.1">
    <property type="nucleotide sequence ID" value="XM_056682584.1"/>
</dbReference>
<dbReference type="EMBL" id="JAPQKN010000001">
    <property type="protein sequence ID" value="KAJ5174582.1"/>
    <property type="molecule type" value="Genomic_DNA"/>
</dbReference>
<dbReference type="Proteomes" id="UP001149163">
    <property type="component" value="Unassembled WGS sequence"/>
</dbReference>
<accession>A0A9W9IDZ9</accession>